<dbReference type="GO" id="GO:0030632">
    <property type="term" value="P:D-alanine biosynthetic process"/>
    <property type="evidence" value="ECO:0007669"/>
    <property type="project" value="UniProtKB-UniRule"/>
</dbReference>
<comment type="caution">
    <text evidence="9">The sequence shown here is derived from an EMBL/GenBank/DDBJ whole genome shotgun (WGS) entry which is preliminary data.</text>
</comment>
<dbReference type="GO" id="GO:0008784">
    <property type="term" value="F:alanine racemase activity"/>
    <property type="evidence" value="ECO:0007669"/>
    <property type="project" value="UniProtKB-UniRule"/>
</dbReference>
<dbReference type="CDD" id="cd00430">
    <property type="entry name" value="PLPDE_III_AR"/>
    <property type="match status" value="1"/>
</dbReference>
<dbReference type="InterPro" id="IPR029066">
    <property type="entry name" value="PLP-binding_barrel"/>
</dbReference>
<organism evidence="9 10">
    <name type="scientific">bacterium (Candidatus Ratteibacteria) CG01_land_8_20_14_3_00_40_19</name>
    <dbReference type="NCBI Taxonomy" id="2014290"/>
    <lineage>
        <taxon>Bacteria</taxon>
        <taxon>Candidatus Ratteibacteria</taxon>
    </lineage>
</organism>
<comment type="pathway">
    <text evidence="5">Amino-acid biosynthesis; D-alanine biosynthesis; D-alanine from L-alanine: step 1/1.</text>
</comment>
<dbReference type="Gene3D" id="2.40.37.10">
    <property type="entry name" value="Lyase, Ornithine Decarboxylase, Chain A, domain 1"/>
    <property type="match status" value="1"/>
</dbReference>
<reference evidence="10" key="1">
    <citation type="submission" date="2017-09" db="EMBL/GenBank/DDBJ databases">
        <title>Depth-based differentiation of microbial function through sediment-hosted aquifers and enrichment of novel symbionts in the deep terrestrial subsurface.</title>
        <authorList>
            <person name="Probst A.J."/>
            <person name="Ladd B."/>
            <person name="Jarett J.K."/>
            <person name="Geller-Mcgrath D.E."/>
            <person name="Sieber C.M.K."/>
            <person name="Emerson J.B."/>
            <person name="Anantharaman K."/>
            <person name="Thomas B.C."/>
            <person name="Malmstrom R."/>
            <person name="Stieglmeier M."/>
            <person name="Klingl A."/>
            <person name="Woyke T."/>
            <person name="Ryan C.M."/>
            <person name="Banfield J.F."/>
        </authorList>
    </citation>
    <scope>NUCLEOTIDE SEQUENCE [LARGE SCALE GENOMIC DNA]</scope>
</reference>
<name>A0A2M7EA17_9BACT</name>
<dbReference type="UniPathway" id="UPA00042">
    <property type="reaction ID" value="UER00497"/>
</dbReference>
<dbReference type="Pfam" id="PF00842">
    <property type="entry name" value="Ala_racemase_C"/>
    <property type="match status" value="1"/>
</dbReference>
<dbReference type="PANTHER" id="PTHR30511:SF0">
    <property type="entry name" value="ALANINE RACEMASE, CATABOLIC-RELATED"/>
    <property type="match status" value="1"/>
</dbReference>
<evidence type="ECO:0000256" key="6">
    <source>
        <dbReference type="PIRSR" id="PIRSR600821-50"/>
    </source>
</evidence>
<dbReference type="GO" id="GO:0005829">
    <property type="term" value="C:cytosol"/>
    <property type="evidence" value="ECO:0007669"/>
    <property type="project" value="TreeGrafter"/>
</dbReference>
<sequence>MAKDRTMNRNWIEIDLEAISYNITRIKKKVGKGTKVLACIKADGYGHGAISVAKTIEKKADFFGVASIKEAIELRDAGIKRPILVLSTILPEEASAVVKNDLIATVCTIPLAKALSAEAKKRKKIAKIHIKVDTGMGRIGIPPIKAIEFIKKIRAFPNLFPEGLFSHFPVADIDLCFTQKQIKIFKDLIAKLKERGIEFPFCHFANSAAILNLPGSYFNLVRPGIILYGIYPSVKIKKTVKLKPALSLKSRVVLIKEIKKGDSVSYGRTYRAKKGTAIATLPIGYADGIDRRLSNKGTILLKGKRCPVIGTICMDQLMVDVTEVKNLKIGDEAVLIGKQGKEKVSVEEIAETINTVPHEIVSRLGKRLPRLYK</sequence>
<dbReference type="Pfam" id="PF01168">
    <property type="entry name" value="Ala_racemase_N"/>
    <property type="match status" value="1"/>
</dbReference>
<dbReference type="Gene3D" id="3.20.20.10">
    <property type="entry name" value="Alanine racemase"/>
    <property type="match status" value="1"/>
</dbReference>
<dbReference type="InterPro" id="IPR000821">
    <property type="entry name" value="Ala_racemase"/>
</dbReference>
<dbReference type="NCBIfam" id="TIGR00492">
    <property type="entry name" value="alr"/>
    <property type="match status" value="1"/>
</dbReference>
<dbReference type="AlphaFoldDB" id="A0A2M7EA17"/>
<dbReference type="HAMAP" id="MF_01201">
    <property type="entry name" value="Ala_racemase"/>
    <property type="match status" value="1"/>
</dbReference>
<dbReference type="SUPFAM" id="SSF50621">
    <property type="entry name" value="Alanine racemase C-terminal domain-like"/>
    <property type="match status" value="1"/>
</dbReference>
<feature type="active site" description="Proton acceptor; specific for D-alanine" evidence="5">
    <location>
        <position position="41"/>
    </location>
</feature>
<evidence type="ECO:0000313" key="9">
    <source>
        <dbReference type="EMBL" id="PIV64592.1"/>
    </source>
</evidence>
<evidence type="ECO:0000259" key="8">
    <source>
        <dbReference type="SMART" id="SM01005"/>
    </source>
</evidence>
<evidence type="ECO:0000256" key="5">
    <source>
        <dbReference type="HAMAP-Rule" id="MF_01201"/>
    </source>
</evidence>
<comment type="function">
    <text evidence="5">Catalyzes the interconversion of L-alanine and D-alanine. May also act on other amino acids.</text>
</comment>
<keyword evidence="4 5" id="KW-0413">Isomerase</keyword>
<accession>A0A2M7EA17</accession>
<evidence type="ECO:0000256" key="2">
    <source>
        <dbReference type="ARBA" id="ARBA00001933"/>
    </source>
</evidence>
<feature type="active site" description="Proton acceptor; specific for L-alanine" evidence="5">
    <location>
        <position position="266"/>
    </location>
</feature>
<protein>
    <recommendedName>
        <fullName evidence="5">Alanine racemase</fullName>
        <ecNumber evidence="5">5.1.1.1</ecNumber>
    </recommendedName>
</protein>
<dbReference type="GO" id="GO:0030170">
    <property type="term" value="F:pyridoxal phosphate binding"/>
    <property type="evidence" value="ECO:0007669"/>
    <property type="project" value="UniProtKB-UniRule"/>
</dbReference>
<proteinExistence type="inferred from homology"/>
<dbReference type="Proteomes" id="UP000228886">
    <property type="component" value="Unassembled WGS sequence"/>
</dbReference>
<comment type="similarity">
    <text evidence="5">Belongs to the alanine racemase family.</text>
</comment>
<dbReference type="EC" id="5.1.1.1" evidence="5"/>
<dbReference type="InterPro" id="IPR011079">
    <property type="entry name" value="Ala_racemase_C"/>
</dbReference>
<dbReference type="SMART" id="SM01005">
    <property type="entry name" value="Ala_racemase_C"/>
    <property type="match status" value="1"/>
</dbReference>
<feature type="modified residue" description="N6-(pyridoxal phosphate)lysine" evidence="5 6">
    <location>
        <position position="41"/>
    </location>
</feature>
<feature type="binding site" evidence="5 7">
    <location>
        <position position="138"/>
    </location>
    <ligand>
        <name>substrate</name>
    </ligand>
</feature>
<evidence type="ECO:0000256" key="3">
    <source>
        <dbReference type="ARBA" id="ARBA00022898"/>
    </source>
</evidence>
<evidence type="ECO:0000256" key="1">
    <source>
        <dbReference type="ARBA" id="ARBA00000316"/>
    </source>
</evidence>
<dbReference type="FunFam" id="3.20.20.10:FF:000002">
    <property type="entry name" value="Alanine racemase"/>
    <property type="match status" value="1"/>
</dbReference>
<comment type="catalytic activity">
    <reaction evidence="1 5">
        <text>L-alanine = D-alanine</text>
        <dbReference type="Rhea" id="RHEA:20249"/>
        <dbReference type="ChEBI" id="CHEBI:57416"/>
        <dbReference type="ChEBI" id="CHEBI:57972"/>
        <dbReference type="EC" id="5.1.1.1"/>
    </reaction>
</comment>
<feature type="domain" description="Alanine racemase C-terminal" evidence="8">
    <location>
        <begin position="245"/>
        <end position="373"/>
    </location>
</feature>
<gene>
    <name evidence="9" type="ORF">COS11_01405</name>
</gene>
<dbReference type="FunFam" id="2.40.37.10:FF:000006">
    <property type="entry name" value="Alanine racemase"/>
    <property type="match status" value="1"/>
</dbReference>
<comment type="cofactor">
    <cofactor evidence="2 5 6">
        <name>pyridoxal 5'-phosphate</name>
        <dbReference type="ChEBI" id="CHEBI:597326"/>
    </cofactor>
</comment>
<dbReference type="SUPFAM" id="SSF51419">
    <property type="entry name" value="PLP-binding barrel"/>
    <property type="match status" value="1"/>
</dbReference>
<dbReference type="EMBL" id="PETL01000071">
    <property type="protein sequence ID" value="PIV64592.1"/>
    <property type="molecule type" value="Genomic_DNA"/>
</dbReference>
<dbReference type="InterPro" id="IPR009006">
    <property type="entry name" value="Ala_racemase/Decarboxylase_C"/>
</dbReference>
<evidence type="ECO:0000313" key="10">
    <source>
        <dbReference type="Proteomes" id="UP000228886"/>
    </source>
</evidence>
<dbReference type="PRINTS" id="PR00992">
    <property type="entry name" value="ALARACEMASE"/>
</dbReference>
<dbReference type="PROSITE" id="PS00395">
    <property type="entry name" value="ALANINE_RACEMASE"/>
    <property type="match status" value="1"/>
</dbReference>
<dbReference type="InterPro" id="IPR001608">
    <property type="entry name" value="Ala_racemase_N"/>
</dbReference>
<evidence type="ECO:0000256" key="4">
    <source>
        <dbReference type="ARBA" id="ARBA00023235"/>
    </source>
</evidence>
<feature type="binding site" evidence="5 7">
    <location>
        <position position="314"/>
    </location>
    <ligand>
        <name>substrate</name>
    </ligand>
</feature>
<dbReference type="PANTHER" id="PTHR30511">
    <property type="entry name" value="ALANINE RACEMASE"/>
    <property type="match status" value="1"/>
</dbReference>
<keyword evidence="3 5" id="KW-0663">Pyridoxal phosphate</keyword>
<evidence type="ECO:0000256" key="7">
    <source>
        <dbReference type="PIRSR" id="PIRSR600821-52"/>
    </source>
</evidence>
<dbReference type="InterPro" id="IPR020622">
    <property type="entry name" value="Ala_racemase_pyridoxalP-BS"/>
</dbReference>